<proteinExistence type="predicted"/>
<dbReference type="RefSeq" id="WP_261599783.1">
    <property type="nucleotide sequence ID" value="NZ_CP104550.1"/>
</dbReference>
<protein>
    <submittedName>
        <fullName evidence="1">Uncharacterized protein</fullName>
    </submittedName>
</protein>
<reference evidence="1" key="1">
    <citation type="submission" date="2022-09" db="EMBL/GenBank/DDBJ databases">
        <title>Characterization of three MwoI isoschizomers from sequenced genome and metagenomes.</title>
        <authorList>
            <person name="Fomenkov A."/>
            <person name="Xu S.Y."/>
            <person name="Roberts R.J."/>
        </authorList>
    </citation>
    <scope>NUCLEOTIDE SEQUENCE</scope>
    <source>
        <strain evidence="1">DSM 2970</strain>
    </source>
</reference>
<accession>A0A9E7RUC6</accession>
<sequence>MEMSNETIKTAPGPEALALNNANYERLGNLTYKLSDYLREQGYATEVAHPFEGEL</sequence>
<dbReference type="GeneID" id="75106287"/>
<name>A0A9E7RUC6_METWO</name>
<dbReference type="EMBL" id="CP104550">
    <property type="protein sequence ID" value="UXH32364.1"/>
    <property type="molecule type" value="Genomic_DNA"/>
</dbReference>
<dbReference type="Proteomes" id="UP001065373">
    <property type="component" value="Chromosome"/>
</dbReference>
<evidence type="ECO:0000313" key="1">
    <source>
        <dbReference type="EMBL" id="UXH32364.1"/>
    </source>
</evidence>
<dbReference type="AlphaFoldDB" id="A0A9E7RUC6"/>
<organism evidence="1">
    <name type="scientific">Methanothermobacter wolfeii</name>
    <name type="common">Methanobacterium wolfei</name>
    <dbReference type="NCBI Taxonomy" id="145261"/>
    <lineage>
        <taxon>Archaea</taxon>
        <taxon>Methanobacteriati</taxon>
        <taxon>Methanobacteriota</taxon>
        <taxon>Methanomada group</taxon>
        <taxon>Methanobacteria</taxon>
        <taxon>Methanobacteriales</taxon>
        <taxon>Methanobacteriaceae</taxon>
        <taxon>Methanothermobacter</taxon>
    </lineage>
</organism>
<gene>
    <name evidence="1" type="ORF">N5910_03505</name>
</gene>